<evidence type="ECO:0000259" key="2">
    <source>
        <dbReference type="PROSITE" id="PS50126"/>
    </source>
</evidence>
<dbReference type="GO" id="GO:0043489">
    <property type="term" value="P:RNA stabilization"/>
    <property type="evidence" value="ECO:0007669"/>
    <property type="project" value="TreeGrafter"/>
</dbReference>
<accession>A0A5B8XXK5</accession>
<gene>
    <name evidence="3" type="ORF">FRD01_23445</name>
</gene>
<dbReference type="PANTHER" id="PTHR15838">
    <property type="entry name" value="NUCLEOLAR PROTEIN OF 40 KDA"/>
    <property type="match status" value="1"/>
</dbReference>
<dbReference type="AlphaFoldDB" id="A0A5B8XXK5"/>
<dbReference type="EMBL" id="CP042467">
    <property type="protein sequence ID" value="QED30134.1"/>
    <property type="molecule type" value="Genomic_DNA"/>
</dbReference>
<feature type="region of interest" description="Disordered" evidence="1">
    <location>
        <begin position="414"/>
        <end position="498"/>
    </location>
</feature>
<dbReference type="SMART" id="SM00316">
    <property type="entry name" value="S1"/>
    <property type="match status" value="1"/>
</dbReference>
<reference evidence="3 4" key="1">
    <citation type="submission" date="2019-08" db="EMBL/GenBank/DDBJ databases">
        <authorList>
            <person name="Liang Q."/>
        </authorList>
    </citation>
    <scope>NUCLEOTIDE SEQUENCE [LARGE SCALE GENOMIC DNA]</scope>
    <source>
        <strain evidence="3 4">V1718</strain>
    </source>
</reference>
<protein>
    <submittedName>
        <fullName evidence="3">S1 RNA-binding domain-containing protein</fullName>
    </submittedName>
</protein>
<dbReference type="PANTHER" id="PTHR15838:SF1">
    <property type="entry name" value="ZINC FINGER CCHC DOMAIN-CONTAINING PROTEIN 17"/>
    <property type="match status" value="1"/>
</dbReference>
<proteinExistence type="predicted"/>
<evidence type="ECO:0000313" key="4">
    <source>
        <dbReference type="Proteomes" id="UP000321595"/>
    </source>
</evidence>
<dbReference type="RefSeq" id="WP_146963553.1">
    <property type="nucleotide sequence ID" value="NZ_CP042467.1"/>
</dbReference>
<evidence type="ECO:0000256" key="1">
    <source>
        <dbReference type="SAM" id="MobiDB-lite"/>
    </source>
</evidence>
<feature type="compositionally biased region" description="Basic and acidic residues" evidence="1">
    <location>
        <begin position="424"/>
        <end position="435"/>
    </location>
</feature>
<dbReference type="KEGG" id="bbae:FRD01_23445"/>
<sequence length="512" mass="57207">MSESNENTVEHPEETTQESAEAAEVDTTEEELSGDVENQEDGVEGAEAAGEDEEEEDTRPRRPVVNVASELLRLSELATRYPEIGPIVAQLAMKTGFRDIGERLMRAGFDAEERGIEYFSLAADLARKEKRPTDAVKYAIKAVKEAVSSEELGQEEANRLPHVLRIAFSALMFDLEDLNAIPEFAEVLNEDLPKLAPKFADDAFFHTIWAQAAWFQDKARSEEIWEKATELNDPESTWNARGTWYKEAEKNVQMAKDAYRRGLKRTGASALLAHNLAQIFMDEAAGEGIEPQKAHELLEEADRQMRRGLRLNMRRGLRRHMQATMDRLVQQRRALPKVEVEPPKEGETVKGRVRSITHFGAFLSLPGGLQGLLHNSEIAHEHVKHAGDFMKVGDDVEVKVIEVATHQDGKPKIGFSRKALLAAPERKEDSGERAPRKPRPNNNRRDSGSDNRNNGGRNNQNNSSKGGGRNQKSSNRGPGPKRSHTEEPNADTNLGSLGELLLHKLEEAKKDK</sequence>
<feature type="domain" description="S1 motif" evidence="2">
    <location>
        <begin position="346"/>
        <end position="418"/>
    </location>
</feature>
<feature type="compositionally biased region" description="Acidic residues" evidence="1">
    <location>
        <begin position="21"/>
        <end position="57"/>
    </location>
</feature>
<dbReference type="InterPro" id="IPR003029">
    <property type="entry name" value="S1_domain"/>
</dbReference>
<evidence type="ECO:0000313" key="3">
    <source>
        <dbReference type="EMBL" id="QED30134.1"/>
    </source>
</evidence>
<keyword evidence="4" id="KW-1185">Reference proteome</keyword>
<dbReference type="OrthoDB" id="9804305at2"/>
<dbReference type="Gene3D" id="2.40.50.140">
    <property type="entry name" value="Nucleic acid-binding proteins"/>
    <property type="match status" value="1"/>
</dbReference>
<dbReference type="SUPFAM" id="SSF50249">
    <property type="entry name" value="Nucleic acid-binding proteins"/>
    <property type="match status" value="1"/>
</dbReference>
<feature type="compositionally biased region" description="Low complexity" evidence="1">
    <location>
        <begin position="450"/>
        <end position="475"/>
    </location>
</feature>
<dbReference type="InterPro" id="IPR012340">
    <property type="entry name" value="NA-bd_OB-fold"/>
</dbReference>
<organism evidence="3 4">
    <name type="scientific">Microvenator marinus</name>
    <dbReference type="NCBI Taxonomy" id="2600177"/>
    <lineage>
        <taxon>Bacteria</taxon>
        <taxon>Deltaproteobacteria</taxon>
        <taxon>Bradymonadales</taxon>
        <taxon>Microvenatoraceae</taxon>
        <taxon>Microvenator</taxon>
    </lineage>
</organism>
<name>A0A5B8XXK5_9DELT</name>
<dbReference type="Proteomes" id="UP000321595">
    <property type="component" value="Chromosome"/>
</dbReference>
<feature type="region of interest" description="Disordered" evidence="1">
    <location>
        <begin position="1"/>
        <end position="63"/>
    </location>
</feature>
<dbReference type="Pfam" id="PF00575">
    <property type="entry name" value="S1"/>
    <property type="match status" value="1"/>
</dbReference>
<dbReference type="PROSITE" id="PS50126">
    <property type="entry name" value="S1"/>
    <property type="match status" value="1"/>
</dbReference>
<dbReference type="GO" id="GO:0003723">
    <property type="term" value="F:RNA binding"/>
    <property type="evidence" value="ECO:0007669"/>
    <property type="project" value="TreeGrafter"/>
</dbReference>